<gene>
    <name evidence="2" type="ORF">PCON_07990</name>
</gene>
<proteinExistence type="predicted"/>
<feature type="region of interest" description="Disordered" evidence="1">
    <location>
        <begin position="1"/>
        <end position="129"/>
    </location>
</feature>
<dbReference type="AlphaFoldDB" id="U4L096"/>
<sequence>MAIQILYNSSSSPQISHLIPTKPETPNQKTNTFTIIMPNSSNPPPAPRPSHRELPGEPREPGEPGEPGGGDKSTSSSNKSKEAVDKLPTFGTGGAPKRPETNPASQRPKTPKTYADLVATERRGGGSKK</sequence>
<feature type="compositionally biased region" description="Basic and acidic residues" evidence="1">
    <location>
        <begin position="50"/>
        <end position="62"/>
    </location>
</feature>
<feature type="compositionally biased region" description="Basic and acidic residues" evidence="1">
    <location>
        <begin position="119"/>
        <end position="129"/>
    </location>
</feature>
<evidence type="ECO:0000256" key="1">
    <source>
        <dbReference type="SAM" id="MobiDB-lite"/>
    </source>
</evidence>
<organism evidence="2 3">
    <name type="scientific">Pyronema omphalodes (strain CBS 100304)</name>
    <name type="common">Pyronema confluens</name>
    <dbReference type="NCBI Taxonomy" id="1076935"/>
    <lineage>
        <taxon>Eukaryota</taxon>
        <taxon>Fungi</taxon>
        <taxon>Dikarya</taxon>
        <taxon>Ascomycota</taxon>
        <taxon>Pezizomycotina</taxon>
        <taxon>Pezizomycetes</taxon>
        <taxon>Pezizales</taxon>
        <taxon>Pyronemataceae</taxon>
        <taxon>Pyronema</taxon>
    </lineage>
</organism>
<protein>
    <submittedName>
        <fullName evidence="2">Uncharacterized protein</fullName>
    </submittedName>
</protein>
<evidence type="ECO:0000313" key="3">
    <source>
        <dbReference type="Proteomes" id="UP000018144"/>
    </source>
</evidence>
<dbReference type="EMBL" id="HF935410">
    <property type="protein sequence ID" value="CCX08397.1"/>
    <property type="molecule type" value="Genomic_DNA"/>
</dbReference>
<evidence type="ECO:0000313" key="2">
    <source>
        <dbReference type="EMBL" id="CCX08397.1"/>
    </source>
</evidence>
<reference evidence="2 3" key="1">
    <citation type="journal article" date="2013" name="PLoS Genet.">
        <title>The genome and development-dependent transcriptomes of Pyronema confluens: a window into fungal evolution.</title>
        <authorList>
            <person name="Traeger S."/>
            <person name="Altegoer F."/>
            <person name="Freitag M."/>
            <person name="Gabaldon T."/>
            <person name="Kempken F."/>
            <person name="Kumar A."/>
            <person name="Marcet-Houben M."/>
            <person name="Poggeler S."/>
            <person name="Stajich J.E."/>
            <person name="Nowrousian M."/>
        </authorList>
    </citation>
    <scope>NUCLEOTIDE SEQUENCE [LARGE SCALE GENOMIC DNA]</scope>
    <source>
        <strain evidence="3">CBS 100304</strain>
        <tissue evidence="2">Vegetative mycelium</tissue>
    </source>
</reference>
<feature type="compositionally biased region" description="Polar residues" evidence="1">
    <location>
        <begin position="24"/>
        <end position="34"/>
    </location>
</feature>
<dbReference type="Proteomes" id="UP000018144">
    <property type="component" value="Unassembled WGS sequence"/>
</dbReference>
<accession>U4L096</accession>
<name>U4L096_PYROM</name>
<feature type="compositionally biased region" description="Polar residues" evidence="1">
    <location>
        <begin position="1"/>
        <end position="15"/>
    </location>
</feature>
<keyword evidence="3" id="KW-1185">Reference proteome</keyword>